<evidence type="ECO:0000259" key="1">
    <source>
        <dbReference type="Pfam" id="PF00675"/>
    </source>
</evidence>
<name>A0A6G8S4N5_9GAMM</name>
<accession>A0A6G8S4N5</accession>
<dbReference type="InterPro" id="IPR050361">
    <property type="entry name" value="MPP/UQCRC_Complex"/>
</dbReference>
<dbReference type="InterPro" id="IPR011249">
    <property type="entry name" value="Metalloenz_LuxS/M16"/>
</dbReference>
<dbReference type="GO" id="GO:0046872">
    <property type="term" value="F:metal ion binding"/>
    <property type="evidence" value="ECO:0007669"/>
    <property type="project" value="InterPro"/>
</dbReference>
<dbReference type="Pfam" id="PF05193">
    <property type="entry name" value="Peptidase_M16_C"/>
    <property type="match status" value="1"/>
</dbReference>
<proteinExistence type="predicted"/>
<dbReference type="PANTHER" id="PTHR11851">
    <property type="entry name" value="METALLOPROTEASE"/>
    <property type="match status" value="1"/>
</dbReference>
<evidence type="ECO:0000313" key="3">
    <source>
        <dbReference type="EMBL" id="QIO09115.1"/>
    </source>
</evidence>
<dbReference type="KEGG" id="alj:G8D99_08850"/>
<sequence>MLNLKKINTQSKDLQANIPSAEPQYLQKKSAWRLRCVVHPVFSLCLYLLFPLSSFADVEQLINENEDSSLSTRGLKSIAVLQSLKHLEKKSLNSAPFVQELPNAQQVRSLFVATQALPIVDIQLTFHAGSAHDESIEKGLFGVANMAAKLMPEGTDQYSAKQLAHAFDALGAQFNVNAYRDMFIVRLRVLSDPKKLESALDLMLHLINHANFNASGLNLVLNNTKIGQKQVQENPSRLMGIKFYRSLYGQHPYAEPSVGTQGSVKKITPERLKTFRDRLLVAQNSNIAITGDLTAPQATALANKITQNLPQGEPAAAIPEAIEHQDFNLQFIPHHSSQAYITMGHLGIRHADPNRAALEVANRIFGGGSFSSLLSKELRIKRGYTYSASSNLTSTEAPGVFSLTYSTQQDQLMDSIQVAHQTLINFIQQPLTKTQLEETKEGLLRAYPMSFSSNANINAQIASIGFYGLPTDYLNQYQKQINALTVKDVQKAIHQHLHADKLTVVVVAQSLDMKALKNSLNRNIGIEVEQNVHSTDAKTPTKTTLATQ</sequence>
<protein>
    <submittedName>
        <fullName evidence="3">Insulinase family protein</fullName>
    </submittedName>
</protein>
<evidence type="ECO:0000313" key="4">
    <source>
        <dbReference type="Proteomes" id="UP000501939"/>
    </source>
</evidence>
<dbReference type="PANTHER" id="PTHR11851:SF224">
    <property type="entry name" value="PROCESSING PROTEASE"/>
    <property type="match status" value="1"/>
</dbReference>
<dbReference type="EMBL" id="CP049916">
    <property type="protein sequence ID" value="QIO09115.1"/>
    <property type="molecule type" value="Genomic_DNA"/>
</dbReference>
<evidence type="ECO:0000259" key="2">
    <source>
        <dbReference type="Pfam" id="PF05193"/>
    </source>
</evidence>
<dbReference type="RefSeq" id="WP_166324660.1">
    <property type="nucleotide sequence ID" value="NZ_CP049916.1"/>
</dbReference>
<dbReference type="AlphaFoldDB" id="A0A6G8S4N5"/>
<gene>
    <name evidence="3" type="ORF">G8D99_08850</name>
</gene>
<dbReference type="Pfam" id="PF00675">
    <property type="entry name" value="Peptidase_M16"/>
    <property type="match status" value="1"/>
</dbReference>
<feature type="domain" description="Peptidase M16 N-terminal" evidence="1">
    <location>
        <begin position="118"/>
        <end position="256"/>
    </location>
</feature>
<dbReference type="Proteomes" id="UP000501939">
    <property type="component" value="Chromosome"/>
</dbReference>
<reference evidence="3 4" key="1">
    <citation type="submission" date="2020-03" db="EMBL/GenBank/DDBJ databases">
        <authorList>
            <person name="Zhu W."/>
        </authorList>
    </citation>
    <scope>NUCLEOTIDE SEQUENCE [LARGE SCALE GENOMIC DNA]</scope>
    <source>
        <strain evidence="3 4">185</strain>
    </source>
</reference>
<dbReference type="InterPro" id="IPR011765">
    <property type="entry name" value="Pept_M16_N"/>
</dbReference>
<dbReference type="Gene3D" id="3.30.830.10">
    <property type="entry name" value="Metalloenzyme, LuxS/M16 peptidase-like"/>
    <property type="match status" value="2"/>
</dbReference>
<dbReference type="InterPro" id="IPR007863">
    <property type="entry name" value="Peptidase_M16_C"/>
</dbReference>
<organism evidence="3 4">
    <name type="scientific">Acinetobacter lanii</name>
    <dbReference type="NCBI Taxonomy" id="2715163"/>
    <lineage>
        <taxon>Bacteria</taxon>
        <taxon>Pseudomonadati</taxon>
        <taxon>Pseudomonadota</taxon>
        <taxon>Gammaproteobacteria</taxon>
        <taxon>Moraxellales</taxon>
        <taxon>Moraxellaceae</taxon>
        <taxon>Acinetobacter</taxon>
    </lineage>
</organism>
<feature type="domain" description="Peptidase M16 C-terminal" evidence="2">
    <location>
        <begin position="266"/>
        <end position="443"/>
    </location>
</feature>
<dbReference type="SUPFAM" id="SSF63411">
    <property type="entry name" value="LuxS/MPP-like metallohydrolase"/>
    <property type="match status" value="2"/>
</dbReference>
<keyword evidence="4" id="KW-1185">Reference proteome</keyword>